<dbReference type="AlphaFoldDB" id="A0A0J9SPS6"/>
<dbReference type="EMBL" id="KQ234872">
    <property type="protein sequence ID" value="KMZ83997.1"/>
    <property type="molecule type" value="Genomic_DNA"/>
</dbReference>
<accession>A0A0J9SPS6</accession>
<name>A0A0J9SPS6_PLAV1</name>
<reference evidence="1 2" key="1">
    <citation type="submission" date="2011-08" db="EMBL/GenBank/DDBJ databases">
        <title>The Genome Sequence of Plasmodium vivax Brazil I.</title>
        <authorList>
            <consortium name="The Broad Institute Genome Sequencing Platform"/>
            <consortium name="The Broad Institute Genome Sequencing Center for Infectious Disease"/>
            <person name="Neafsey D."/>
            <person name="Carlton J."/>
            <person name="Barnwell J."/>
            <person name="Collins W."/>
            <person name="Escalante A."/>
            <person name="Mullikin J."/>
            <person name="Saul A."/>
            <person name="Guigo R."/>
            <person name="Camara F."/>
            <person name="Young S.K."/>
            <person name="Zeng Q."/>
            <person name="Gargeya S."/>
            <person name="Fitzgerald M."/>
            <person name="Haas B."/>
            <person name="Abouelleil A."/>
            <person name="Alvarado L."/>
            <person name="Arachchi H.M."/>
            <person name="Berlin A."/>
            <person name="Brown A."/>
            <person name="Chapman S.B."/>
            <person name="Chen Z."/>
            <person name="Dunbar C."/>
            <person name="Freedman E."/>
            <person name="Gearin G."/>
            <person name="Gellesch M."/>
            <person name="Goldberg J."/>
            <person name="Griggs A."/>
            <person name="Gujja S."/>
            <person name="Heiman D."/>
            <person name="Howarth C."/>
            <person name="Larson L."/>
            <person name="Lui A."/>
            <person name="MacDonald P.J.P."/>
            <person name="Montmayeur A."/>
            <person name="Murphy C."/>
            <person name="Neiman D."/>
            <person name="Pearson M."/>
            <person name="Priest M."/>
            <person name="Roberts A."/>
            <person name="Saif S."/>
            <person name="Shea T."/>
            <person name="Shenoy N."/>
            <person name="Sisk P."/>
            <person name="Stolte C."/>
            <person name="Sykes S."/>
            <person name="Wortman J."/>
            <person name="Nusbaum C."/>
            <person name="Birren B."/>
        </authorList>
    </citation>
    <scope>NUCLEOTIDE SEQUENCE [LARGE SCALE GENOMIC DNA]</scope>
    <source>
        <strain evidence="1 2">Brazil I</strain>
    </source>
</reference>
<protein>
    <submittedName>
        <fullName evidence="1">Uncharacterized protein</fullName>
    </submittedName>
</protein>
<organism evidence="1 2">
    <name type="scientific">Plasmodium vivax (strain Brazil I)</name>
    <dbReference type="NCBI Taxonomy" id="1033975"/>
    <lineage>
        <taxon>Eukaryota</taxon>
        <taxon>Sar</taxon>
        <taxon>Alveolata</taxon>
        <taxon>Apicomplexa</taxon>
        <taxon>Aconoidasida</taxon>
        <taxon>Haemosporida</taxon>
        <taxon>Plasmodiidae</taxon>
        <taxon>Plasmodium</taxon>
        <taxon>Plasmodium (Plasmodium)</taxon>
    </lineage>
</organism>
<sequence length="61" mass="7071">MAKPLTKKDIDNLTSKFWYSNFDRGENGCEGVPFYSAIKDELEGAHYQNYHLSRISNDIEI</sequence>
<proteinExistence type="predicted"/>
<dbReference type="Proteomes" id="UP000053327">
    <property type="component" value="Unassembled WGS sequence"/>
</dbReference>
<evidence type="ECO:0000313" key="2">
    <source>
        <dbReference type="Proteomes" id="UP000053327"/>
    </source>
</evidence>
<evidence type="ECO:0000313" key="1">
    <source>
        <dbReference type="EMBL" id="KMZ83997.1"/>
    </source>
</evidence>
<gene>
    <name evidence="1" type="ORF">PVBG_06359</name>
</gene>